<evidence type="ECO:0000256" key="2">
    <source>
        <dbReference type="SAM" id="MobiDB-lite"/>
    </source>
</evidence>
<accession>A0ABQ5G0K5</accession>
<evidence type="ECO:0000313" key="4">
    <source>
        <dbReference type="EMBL" id="GJT68362.1"/>
    </source>
</evidence>
<feature type="coiled-coil region" evidence="1">
    <location>
        <begin position="572"/>
        <end position="599"/>
    </location>
</feature>
<protein>
    <recommendedName>
        <fullName evidence="3">Transposase (putative) gypsy type domain-containing protein</fullName>
    </recommendedName>
</protein>
<keyword evidence="5" id="KW-1185">Reference proteome</keyword>
<feature type="compositionally biased region" description="Basic residues" evidence="2">
    <location>
        <begin position="276"/>
        <end position="289"/>
    </location>
</feature>
<feature type="region of interest" description="Disordered" evidence="2">
    <location>
        <begin position="776"/>
        <end position="815"/>
    </location>
</feature>
<dbReference type="EMBL" id="BQNB010017892">
    <property type="protein sequence ID" value="GJT68362.1"/>
    <property type="molecule type" value="Genomic_DNA"/>
</dbReference>
<evidence type="ECO:0000313" key="5">
    <source>
        <dbReference type="Proteomes" id="UP001151760"/>
    </source>
</evidence>
<organism evidence="4 5">
    <name type="scientific">Tanacetum coccineum</name>
    <dbReference type="NCBI Taxonomy" id="301880"/>
    <lineage>
        <taxon>Eukaryota</taxon>
        <taxon>Viridiplantae</taxon>
        <taxon>Streptophyta</taxon>
        <taxon>Embryophyta</taxon>
        <taxon>Tracheophyta</taxon>
        <taxon>Spermatophyta</taxon>
        <taxon>Magnoliopsida</taxon>
        <taxon>eudicotyledons</taxon>
        <taxon>Gunneridae</taxon>
        <taxon>Pentapetalae</taxon>
        <taxon>asterids</taxon>
        <taxon>campanulids</taxon>
        <taxon>Asterales</taxon>
        <taxon>Asteraceae</taxon>
        <taxon>Asteroideae</taxon>
        <taxon>Anthemideae</taxon>
        <taxon>Anthemidinae</taxon>
        <taxon>Tanacetum</taxon>
    </lineage>
</organism>
<dbReference type="Pfam" id="PF04195">
    <property type="entry name" value="Transposase_28"/>
    <property type="match status" value="1"/>
</dbReference>
<reference evidence="4" key="1">
    <citation type="journal article" date="2022" name="Int. J. Mol. Sci.">
        <title>Draft Genome of Tanacetum Coccineum: Genomic Comparison of Closely Related Tanacetum-Family Plants.</title>
        <authorList>
            <person name="Yamashiro T."/>
            <person name="Shiraishi A."/>
            <person name="Nakayama K."/>
            <person name="Satake H."/>
        </authorList>
    </citation>
    <scope>NUCLEOTIDE SEQUENCE</scope>
</reference>
<feature type="region of interest" description="Disordered" evidence="2">
    <location>
        <begin position="245"/>
        <end position="328"/>
    </location>
</feature>
<feature type="compositionally biased region" description="Polar residues" evidence="2">
    <location>
        <begin position="789"/>
        <end position="804"/>
    </location>
</feature>
<feature type="region of interest" description="Disordered" evidence="2">
    <location>
        <begin position="1"/>
        <end position="32"/>
    </location>
</feature>
<dbReference type="Proteomes" id="UP001151760">
    <property type="component" value="Unassembled WGS sequence"/>
</dbReference>
<dbReference type="InterPro" id="IPR007321">
    <property type="entry name" value="Transposase_28"/>
</dbReference>
<evidence type="ECO:0000256" key="1">
    <source>
        <dbReference type="SAM" id="Coils"/>
    </source>
</evidence>
<keyword evidence="1" id="KW-0175">Coiled coil</keyword>
<dbReference type="PANTHER" id="PTHR31099">
    <property type="entry name" value="OS06G0165300 PROTEIN"/>
    <property type="match status" value="1"/>
</dbReference>
<evidence type="ECO:0000259" key="3">
    <source>
        <dbReference type="Pfam" id="PF04195"/>
    </source>
</evidence>
<comment type="caution">
    <text evidence="4">The sequence shown here is derived from an EMBL/GenBank/DDBJ whole genome shotgun (WGS) entry which is preliminary data.</text>
</comment>
<proteinExistence type="predicted"/>
<feature type="domain" description="Transposase (putative) gypsy type" evidence="3">
    <location>
        <begin position="76"/>
        <end position="129"/>
    </location>
</feature>
<name>A0ABQ5G0K5_9ASTR</name>
<sequence>MSDVERVDMGSQAEASSSSKRDMGSYTSTMKPSDVKALTRKYKIPMDLHPVAVTSEWTMDRLTDEYIGLYEQYFEFAGLRVPFSTFLLAVIRHFHVHISQLVPLGLTRLTLFELYCRSLNIVPSITLFSAAVFYKLSKQGDWFSFEKRAGKDFRGKILNETFSCMKKWKGRFFFIDRRAIPDAIGLLFSAGLAITWEFPKFRPLFKDPEGNVVTMSEYLRLPFLSGMTIEAGEALTEQNVIPQHTTTPLSADEQVPEKTDSQQRVEASDPKIVATRIRKANAAAKRKAEKNRESEGAGGSEGSSKRRKPSSGPGEGDKEKSSDHIPCPTPLRIIVGVISDVSRGDGVISPTQTHEDNLVEISAHDSANTTTRLHKEHHDEHSGVLGNRDGNFDDDVDEEIDIEGRIGTLVTLRNGLLSKLSQSPLLQPVQIMGSLLPRRRLLCLIPFRKGIYQRSRVTTLEECRDLMVNLIPPGVREEMNLLDNNIVLDRAWFSLASGAMAQAHDLCQFESLYDTHHALQESLETTRGQVVRTREDFNVVQNFYNTLSEKHRKLREEHAQCSEGLAVVRAERNSLMATNVEQTLRIKELEQQLKSVHEVHSSAVKDLESQLAQKDSALVYAERISGERLSENKGLRAQLAFAQKEKTDAIRKLLPTVVERLLQSHEYKQSLSIPFNFALQTGWGQGLAEERSEKELHKIMMRMNGFDPYSDKKMTAEYERLFSKTYSYVDRISHLSEKPVQDLLKLHPAPPPRDAPKAGSGGIAFAPKFVRAAEVASSKDTASKEFSRSKTGPSPQDPASTHVSGGSKAPPSKKT</sequence>
<dbReference type="PANTHER" id="PTHR31099:SF41">
    <property type="entry name" value="TRANSPOSASE (PUTATIVE), GYPSY TYPE-RELATED"/>
    <property type="match status" value="1"/>
</dbReference>
<feature type="compositionally biased region" description="Basic and acidic residues" evidence="2">
    <location>
        <begin position="255"/>
        <end position="269"/>
    </location>
</feature>
<reference evidence="4" key="2">
    <citation type="submission" date="2022-01" db="EMBL/GenBank/DDBJ databases">
        <authorList>
            <person name="Yamashiro T."/>
            <person name="Shiraishi A."/>
            <person name="Satake H."/>
            <person name="Nakayama K."/>
        </authorList>
    </citation>
    <scope>NUCLEOTIDE SEQUENCE</scope>
</reference>
<gene>
    <name evidence="4" type="ORF">Tco_1019842</name>
</gene>